<evidence type="ECO:0000256" key="13">
    <source>
        <dbReference type="ARBA" id="ARBA00023027"/>
    </source>
</evidence>
<dbReference type="PRINTS" id="PR01436">
    <property type="entry name" value="NADHDHGNASE2"/>
</dbReference>
<feature type="transmembrane region" description="Helical" evidence="18">
    <location>
        <begin position="312"/>
        <end position="334"/>
    </location>
</feature>
<keyword evidence="14 18" id="KW-0830">Ubiquinone</keyword>
<dbReference type="InterPro" id="IPR050175">
    <property type="entry name" value="Complex_I_Subunit_2"/>
</dbReference>
<evidence type="ECO:0000256" key="3">
    <source>
        <dbReference type="ARBA" id="ARBA00007012"/>
    </source>
</evidence>
<proteinExistence type="inferred from homology"/>
<keyword evidence="6" id="KW-0813">Transport</keyword>
<evidence type="ECO:0000256" key="10">
    <source>
        <dbReference type="ARBA" id="ARBA00022967"/>
    </source>
</evidence>
<evidence type="ECO:0000256" key="5">
    <source>
        <dbReference type="ARBA" id="ARBA00021008"/>
    </source>
</evidence>
<comment type="similarity">
    <text evidence="3 18">Belongs to the complex I subunit 2 family.</text>
</comment>
<evidence type="ECO:0000256" key="14">
    <source>
        <dbReference type="ARBA" id="ARBA00023075"/>
    </source>
</evidence>
<keyword evidence="7 18" id="KW-0679">Respiratory chain</keyword>
<accession>D1G5K9</accession>
<comment type="function">
    <text evidence="18">Core subunit of the mitochondrial membrane respiratory chain NADH dehydrogenase (Complex I) which catalyzes electron transfer from NADH through the respiratory chain, using ubiquinone as an electron acceptor. Essential for the catalytic activity and assembly of complex I.</text>
</comment>
<keyword evidence="10 18" id="KW-1278">Translocase</keyword>
<evidence type="ECO:0000256" key="16">
    <source>
        <dbReference type="ARBA" id="ARBA00023136"/>
    </source>
</evidence>
<dbReference type="PANTHER" id="PTHR46552:SF1">
    <property type="entry name" value="NADH-UBIQUINONE OXIDOREDUCTASE CHAIN 2"/>
    <property type="match status" value="1"/>
</dbReference>
<evidence type="ECO:0000256" key="9">
    <source>
        <dbReference type="ARBA" id="ARBA00022792"/>
    </source>
</evidence>
<dbReference type="RefSeq" id="YP_003331315.1">
    <property type="nucleotide sequence ID" value="NC_013578.1"/>
</dbReference>
<feature type="domain" description="NADH:quinone oxidoreductase/Mrp antiporter transmembrane" evidence="19">
    <location>
        <begin position="23"/>
        <end position="284"/>
    </location>
</feature>
<evidence type="ECO:0000256" key="17">
    <source>
        <dbReference type="ARBA" id="ARBA00049551"/>
    </source>
</evidence>
<dbReference type="GO" id="GO:0005743">
    <property type="term" value="C:mitochondrial inner membrane"/>
    <property type="evidence" value="ECO:0007669"/>
    <property type="project" value="UniProtKB-SubCell"/>
</dbReference>
<keyword evidence="8 18" id="KW-0812">Transmembrane</keyword>
<feature type="transmembrane region" description="Helical" evidence="18">
    <location>
        <begin position="194"/>
        <end position="214"/>
    </location>
</feature>
<geneLocation type="mitochondrion" evidence="20"/>
<keyword evidence="11 18" id="KW-0249">Electron transport</keyword>
<keyword evidence="13 18" id="KW-0520">NAD</keyword>
<sequence>MPLLNKMLFSSSLALGTLIAVSSYSWMGMWLGLEINLLSFMPLISSTKNTLSSESSLKYFITQAMASSLLLFSLILLSMNSPYFIELNILLNVFLNMSLLLKMGAAPLHFWFPEVMEGLSWLNSLILLTWQKIAPMVLLLYSSKTPYLILIVIISCMLVSGIMGQNQTSLRKIMAYSSINHIGWMLAAMMFEEIIWLSYFIIYTIITLNILILFKKMNINTVNQMVVVINNQPNLKLFFSLNFLSLGGLPPFLGFLPKWLTIQVLINKSLFLVSTIMILATLMTLFFYIQVTFSTLTFSTNTTFSMKMPTHLMFFMASSNLAALIGLILVTVAFNLT</sequence>
<dbReference type="GO" id="GO:0006120">
    <property type="term" value="P:mitochondrial electron transport, NADH to ubiquinone"/>
    <property type="evidence" value="ECO:0007669"/>
    <property type="project" value="InterPro"/>
</dbReference>
<name>D1G5K9_9SCAR</name>
<keyword evidence="15 18" id="KW-0496">Mitochondrion</keyword>
<keyword evidence="16 18" id="KW-0472">Membrane</keyword>
<feature type="transmembrane region" description="Helical" evidence="18">
    <location>
        <begin position="89"/>
        <end position="112"/>
    </location>
</feature>
<feature type="transmembrane region" description="Helical" evidence="18">
    <location>
        <begin position="269"/>
        <end position="291"/>
    </location>
</feature>
<feature type="transmembrane region" description="Helical" evidence="18">
    <location>
        <begin position="59"/>
        <end position="77"/>
    </location>
</feature>
<evidence type="ECO:0000256" key="6">
    <source>
        <dbReference type="ARBA" id="ARBA00022448"/>
    </source>
</evidence>
<dbReference type="PANTHER" id="PTHR46552">
    <property type="entry name" value="NADH-UBIQUINONE OXIDOREDUCTASE CHAIN 2"/>
    <property type="match status" value="1"/>
</dbReference>
<keyword evidence="9 18" id="KW-0999">Mitochondrion inner membrane</keyword>
<gene>
    <name evidence="20" type="primary">ND2</name>
</gene>
<dbReference type="EC" id="7.1.1.2" evidence="4 18"/>
<evidence type="ECO:0000259" key="19">
    <source>
        <dbReference type="Pfam" id="PF00361"/>
    </source>
</evidence>
<dbReference type="InterPro" id="IPR001750">
    <property type="entry name" value="ND/Mrp_TM"/>
</dbReference>
<evidence type="ECO:0000256" key="11">
    <source>
        <dbReference type="ARBA" id="ARBA00022982"/>
    </source>
</evidence>
<reference evidence="20" key="1">
    <citation type="journal article" date="2009" name="Syst. Biol.">
        <title>Nonstationary evolution and compositional heterogeneity in beetle mitochondrial phylogenomics.</title>
        <authorList>
            <person name="Sheffield N.C."/>
            <person name="Song H."/>
            <person name="Cameron S.L."/>
            <person name="Whiting M.F."/>
        </authorList>
    </citation>
    <scope>NUCLEOTIDE SEQUENCE</scope>
</reference>
<organism evidence="20">
    <name type="scientific">Lucanus mazama</name>
    <name type="common">cottonwood stag beetle</name>
    <dbReference type="NCBI Taxonomy" id="590157"/>
    <lineage>
        <taxon>Eukaryota</taxon>
        <taxon>Metazoa</taxon>
        <taxon>Ecdysozoa</taxon>
        <taxon>Arthropoda</taxon>
        <taxon>Hexapoda</taxon>
        <taxon>Insecta</taxon>
        <taxon>Pterygota</taxon>
        <taxon>Neoptera</taxon>
        <taxon>Endopterygota</taxon>
        <taxon>Coleoptera</taxon>
        <taxon>Polyphaga</taxon>
        <taxon>Scarabaeiformia</taxon>
        <taxon>Lucanidae</taxon>
        <taxon>Lucaninae</taxon>
        <taxon>Lucanus</taxon>
    </lineage>
</organism>
<evidence type="ECO:0000256" key="4">
    <source>
        <dbReference type="ARBA" id="ARBA00012944"/>
    </source>
</evidence>
<feature type="transmembrane region" description="Helical" evidence="18">
    <location>
        <begin position="147"/>
        <end position="164"/>
    </location>
</feature>
<dbReference type="EMBL" id="FJ613419">
    <property type="protein sequence ID" value="ACM45024.1"/>
    <property type="molecule type" value="Genomic_DNA"/>
</dbReference>
<evidence type="ECO:0000256" key="8">
    <source>
        <dbReference type="ARBA" id="ARBA00022692"/>
    </source>
</evidence>
<dbReference type="AlphaFoldDB" id="D1G5K9"/>
<evidence type="ECO:0000313" key="20">
    <source>
        <dbReference type="EMBL" id="ACM45024.1"/>
    </source>
</evidence>
<evidence type="ECO:0000256" key="12">
    <source>
        <dbReference type="ARBA" id="ARBA00022989"/>
    </source>
</evidence>
<protein>
    <recommendedName>
        <fullName evidence="5 18">NADH-ubiquinone oxidoreductase chain 2</fullName>
        <ecNumber evidence="4 18">7.1.1.2</ecNumber>
    </recommendedName>
</protein>
<evidence type="ECO:0000256" key="15">
    <source>
        <dbReference type="ARBA" id="ARBA00023128"/>
    </source>
</evidence>
<feature type="transmembrane region" description="Helical" evidence="18">
    <location>
        <begin position="235"/>
        <end position="257"/>
    </location>
</feature>
<comment type="subcellular location">
    <subcellularLocation>
        <location evidence="2 18">Mitochondrion inner membrane</location>
        <topology evidence="2 18">Multi-pass membrane protein</topology>
    </subcellularLocation>
</comment>
<dbReference type="GeneID" id="8656363"/>
<evidence type="ECO:0000256" key="2">
    <source>
        <dbReference type="ARBA" id="ARBA00004448"/>
    </source>
</evidence>
<comment type="function">
    <text evidence="1">Core subunit of the mitochondrial membrane respiratory chain NADH dehydrogenase (Complex I) that is believed to belong to the minimal assembly required for catalysis. Complex I functions in the transfer of electrons from NADH to the respiratory chain. The immediate electron acceptor for the enzyme is believed to be ubiquinone.</text>
</comment>
<evidence type="ECO:0000256" key="1">
    <source>
        <dbReference type="ARBA" id="ARBA00003257"/>
    </source>
</evidence>
<dbReference type="CTD" id="4536"/>
<dbReference type="GO" id="GO:0008137">
    <property type="term" value="F:NADH dehydrogenase (ubiquinone) activity"/>
    <property type="evidence" value="ECO:0007669"/>
    <property type="project" value="UniProtKB-EC"/>
</dbReference>
<evidence type="ECO:0000256" key="7">
    <source>
        <dbReference type="ARBA" id="ARBA00022660"/>
    </source>
</evidence>
<dbReference type="Pfam" id="PF00361">
    <property type="entry name" value="Proton_antipo_M"/>
    <property type="match status" value="1"/>
</dbReference>
<evidence type="ECO:0000256" key="18">
    <source>
        <dbReference type="RuleBase" id="RU003403"/>
    </source>
</evidence>
<keyword evidence="12 18" id="KW-1133">Transmembrane helix</keyword>
<comment type="catalytic activity">
    <reaction evidence="17 18">
        <text>a ubiquinone + NADH + 5 H(+)(in) = a ubiquinol + NAD(+) + 4 H(+)(out)</text>
        <dbReference type="Rhea" id="RHEA:29091"/>
        <dbReference type="Rhea" id="RHEA-COMP:9565"/>
        <dbReference type="Rhea" id="RHEA-COMP:9566"/>
        <dbReference type="ChEBI" id="CHEBI:15378"/>
        <dbReference type="ChEBI" id="CHEBI:16389"/>
        <dbReference type="ChEBI" id="CHEBI:17976"/>
        <dbReference type="ChEBI" id="CHEBI:57540"/>
        <dbReference type="ChEBI" id="CHEBI:57945"/>
        <dbReference type="EC" id="7.1.1.2"/>
    </reaction>
</comment>
<dbReference type="InterPro" id="IPR003917">
    <property type="entry name" value="NADH_UbQ_OxRdtase_chain2"/>
</dbReference>